<sequence length="99" mass="11081">MAMQCTLALKRPRRFVYVESGLFLWTGLHLGGPTSTHILEQKGEVCVAFPRGASRPDGILLRGFVDVSRRSLDFSGIPTFVFSMNTGHGELWNRHLECC</sequence>
<protein>
    <submittedName>
        <fullName evidence="1">Uncharacterized protein</fullName>
    </submittedName>
</protein>
<proteinExistence type="predicted"/>
<evidence type="ECO:0000313" key="1">
    <source>
        <dbReference type="EMBL" id="CAD8462228.1"/>
    </source>
</evidence>
<dbReference type="AlphaFoldDB" id="A0A7S0DTD9"/>
<name>A0A7S0DTD9_9EUKA</name>
<gene>
    <name evidence="1" type="ORF">LAMO00422_LOCUS21188</name>
</gene>
<organism evidence="1">
    <name type="scientific">Amorphochlora amoebiformis</name>
    <dbReference type="NCBI Taxonomy" id="1561963"/>
    <lineage>
        <taxon>Eukaryota</taxon>
        <taxon>Sar</taxon>
        <taxon>Rhizaria</taxon>
        <taxon>Cercozoa</taxon>
        <taxon>Chlorarachniophyceae</taxon>
        <taxon>Amorphochlora</taxon>
    </lineage>
</organism>
<accession>A0A7S0DTD9</accession>
<dbReference type="EMBL" id="HBEM01031095">
    <property type="protein sequence ID" value="CAD8462228.1"/>
    <property type="molecule type" value="Transcribed_RNA"/>
</dbReference>
<reference evidence="1" key="1">
    <citation type="submission" date="2021-01" db="EMBL/GenBank/DDBJ databases">
        <authorList>
            <person name="Corre E."/>
            <person name="Pelletier E."/>
            <person name="Niang G."/>
            <person name="Scheremetjew M."/>
            <person name="Finn R."/>
            <person name="Kale V."/>
            <person name="Holt S."/>
            <person name="Cochrane G."/>
            <person name="Meng A."/>
            <person name="Brown T."/>
            <person name="Cohen L."/>
        </authorList>
    </citation>
    <scope>NUCLEOTIDE SEQUENCE</scope>
    <source>
        <strain evidence="1">CCMP2058</strain>
    </source>
</reference>